<evidence type="ECO:0000313" key="2">
    <source>
        <dbReference type="EMBL" id="ELY88489.1"/>
    </source>
</evidence>
<dbReference type="PANTHER" id="PTHR42852">
    <property type="entry name" value="THIOL:DISULFIDE INTERCHANGE PROTEIN DSBE"/>
    <property type="match status" value="1"/>
</dbReference>
<accession>L9ZQ82</accession>
<comment type="caution">
    <text evidence="2">The sequence shown here is derived from an EMBL/GenBank/DDBJ whole genome shotgun (WGS) entry which is preliminary data.</text>
</comment>
<dbReference type="InterPro" id="IPR013740">
    <property type="entry name" value="Redoxin"/>
</dbReference>
<dbReference type="InterPro" id="IPR036249">
    <property type="entry name" value="Thioredoxin-like_sf"/>
</dbReference>
<dbReference type="SUPFAM" id="SSF52833">
    <property type="entry name" value="Thioredoxin-like"/>
    <property type="match status" value="1"/>
</dbReference>
<dbReference type="Gene3D" id="3.40.30.10">
    <property type="entry name" value="Glutaredoxin"/>
    <property type="match status" value="1"/>
</dbReference>
<dbReference type="PATRIC" id="fig|1227494.3.peg.1200"/>
<evidence type="ECO:0000259" key="1">
    <source>
        <dbReference type="PROSITE" id="PS51352"/>
    </source>
</evidence>
<proteinExistence type="predicted"/>
<dbReference type="CDD" id="cd02966">
    <property type="entry name" value="TlpA_like_family"/>
    <property type="match status" value="1"/>
</dbReference>
<dbReference type="EMBL" id="AOIK01000017">
    <property type="protein sequence ID" value="ELY88489.1"/>
    <property type="molecule type" value="Genomic_DNA"/>
</dbReference>
<dbReference type="PROSITE" id="PS51352">
    <property type="entry name" value="THIOREDOXIN_2"/>
    <property type="match status" value="1"/>
</dbReference>
<dbReference type="Pfam" id="PF08534">
    <property type="entry name" value="Redoxin"/>
    <property type="match status" value="1"/>
</dbReference>
<dbReference type="eggNOG" id="arCOG06181">
    <property type="taxonomic scope" value="Archaea"/>
</dbReference>
<dbReference type="RefSeq" id="WP_007108550.1">
    <property type="nucleotide sequence ID" value="NZ_AOIK01000017.1"/>
</dbReference>
<dbReference type="PANTHER" id="PTHR42852:SF13">
    <property type="entry name" value="PROTEIN DIPZ"/>
    <property type="match status" value="1"/>
</dbReference>
<name>L9ZQ82_NATA2</name>
<evidence type="ECO:0000313" key="3">
    <source>
        <dbReference type="Proteomes" id="UP000011511"/>
    </source>
</evidence>
<dbReference type="Proteomes" id="UP000011511">
    <property type="component" value="Unassembled WGS sequence"/>
</dbReference>
<sequence length="177" mass="18703">MRRREVLVGVAGLAALGGGGALAVGEWNPLESGDAVDSIELETIDAPGSDAGTASVPERGRVTFVELFATWCTVCERQMEPLGAVHETVDDDVQFVSATSEPVGNTVTRADIADWWRDHDGDWPVALDTDLELTEALDASGVPYAFVLDESNAVTWSGRGRESADEIRSAIDAAGGE</sequence>
<reference evidence="2 3" key="1">
    <citation type="journal article" date="2014" name="PLoS Genet.">
        <title>Phylogenetically driven sequencing of extremely halophilic archaea reveals strategies for static and dynamic osmo-response.</title>
        <authorList>
            <person name="Becker E.A."/>
            <person name="Seitzer P.M."/>
            <person name="Tritt A."/>
            <person name="Larsen D."/>
            <person name="Krusor M."/>
            <person name="Yao A.I."/>
            <person name="Wu D."/>
            <person name="Madern D."/>
            <person name="Eisen J.A."/>
            <person name="Darling A.E."/>
            <person name="Facciotti M.T."/>
        </authorList>
    </citation>
    <scope>NUCLEOTIDE SEQUENCE [LARGE SCALE GENOMIC DNA]</scope>
    <source>
        <strain evidence="2 3">JCM 12890</strain>
    </source>
</reference>
<protein>
    <submittedName>
        <fullName evidence="2">Thioredoxin 2</fullName>
    </submittedName>
</protein>
<gene>
    <name evidence="2" type="ORF">C485_06010</name>
</gene>
<dbReference type="InterPro" id="IPR050553">
    <property type="entry name" value="Thioredoxin_ResA/DsbE_sf"/>
</dbReference>
<dbReference type="InterPro" id="IPR013766">
    <property type="entry name" value="Thioredoxin_domain"/>
</dbReference>
<organism evidence="2 3">
    <name type="scientific">Natrinema altunense (strain JCM 12890 / CGMCC 1.3731 / AJ2)</name>
    <dbReference type="NCBI Taxonomy" id="1227494"/>
    <lineage>
        <taxon>Archaea</taxon>
        <taxon>Methanobacteriati</taxon>
        <taxon>Methanobacteriota</taxon>
        <taxon>Stenosarchaea group</taxon>
        <taxon>Halobacteria</taxon>
        <taxon>Halobacteriales</taxon>
        <taxon>Natrialbaceae</taxon>
        <taxon>Natrinema</taxon>
    </lineage>
</organism>
<dbReference type="AlphaFoldDB" id="L9ZQ82"/>
<feature type="domain" description="Thioredoxin" evidence="1">
    <location>
        <begin position="30"/>
        <end position="176"/>
    </location>
</feature>
<keyword evidence="3" id="KW-1185">Reference proteome</keyword>
<dbReference type="GO" id="GO:0016491">
    <property type="term" value="F:oxidoreductase activity"/>
    <property type="evidence" value="ECO:0007669"/>
    <property type="project" value="InterPro"/>
</dbReference>